<evidence type="ECO:0000313" key="2">
    <source>
        <dbReference type="Proteomes" id="UP000799421"/>
    </source>
</evidence>
<name>A0A6A7C274_9PEZI</name>
<keyword evidence="2" id="KW-1185">Reference proteome</keyword>
<dbReference type="Proteomes" id="UP000799421">
    <property type="component" value="Unassembled WGS sequence"/>
</dbReference>
<accession>A0A6A7C274</accession>
<evidence type="ECO:0008006" key="3">
    <source>
        <dbReference type="Google" id="ProtNLM"/>
    </source>
</evidence>
<dbReference type="EMBL" id="MU005975">
    <property type="protein sequence ID" value="KAF2861119.1"/>
    <property type="molecule type" value="Genomic_DNA"/>
</dbReference>
<reference evidence="1" key="1">
    <citation type="journal article" date="2020" name="Stud. Mycol.">
        <title>101 Dothideomycetes genomes: a test case for predicting lifestyles and emergence of pathogens.</title>
        <authorList>
            <person name="Haridas S."/>
            <person name="Albert R."/>
            <person name="Binder M."/>
            <person name="Bloem J."/>
            <person name="Labutti K."/>
            <person name="Salamov A."/>
            <person name="Andreopoulos B."/>
            <person name="Baker S."/>
            <person name="Barry K."/>
            <person name="Bills G."/>
            <person name="Bluhm B."/>
            <person name="Cannon C."/>
            <person name="Castanera R."/>
            <person name="Culley D."/>
            <person name="Daum C."/>
            <person name="Ezra D."/>
            <person name="Gonzalez J."/>
            <person name="Henrissat B."/>
            <person name="Kuo A."/>
            <person name="Liang C."/>
            <person name="Lipzen A."/>
            <person name="Lutzoni F."/>
            <person name="Magnuson J."/>
            <person name="Mondo S."/>
            <person name="Nolan M."/>
            <person name="Ohm R."/>
            <person name="Pangilinan J."/>
            <person name="Park H.-J."/>
            <person name="Ramirez L."/>
            <person name="Alfaro M."/>
            <person name="Sun H."/>
            <person name="Tritt A."/>
            <person name="Yoshinaga Y."/>
            <person name="Zwiers L.-H."/>
            <person name="Turgeon B."/>
            <person name="Goodwin S."/>
            <person name="Spatafora J."/>
            <person name="Crous P."/>
            <person name="Grigoriev I."/>
        </authorList>
    </citation>
    <scope>NUCLEOTIDE SEQUENCE</scope>
    <source>
        <strain evidence="1">CBS 480.64</strain>
    </source>
</reference>
<gene>
    <name evidence="1" type="ORF">K470DRAFT_263947</name>
</gene>
<dbReference type="OrthoDB" id="4347799at2759"/>
<proteinExistence type="predicted"/>
<dbReference type="SUPFAM" id="SSF53098">
    <property type="entry name" value="Ribonuclease H-like"/>
    <property type="match status" value="1"/>
</dbReference>
<organism evidence="1 2">
    <name type="scientific">Piedraia hortae CBS 480.64</name>
    <dbReference type="NCBI Taxonomy" id="1314780"/>
    <lineage>
        <taxon>Eukaryota</taxon>
        <taxon>Fungi</taxon>
        <taxon>Dikarya</taxon>
        <taxon>Ascomycota</taxon>
        <taxon>Pezizomycotina</taxon>
        <taxon>Dothideomycetes</taxon>
        <taxon>Dothideomycetidae</taxon>
        <taxon>Capnodiales</taxon>
        <taxon>Piedraiaceae</taxon>
        <taxon>Piedraia</taxon>
    </lineage>
</organism>
<protein>
    <recommendedName>
        <fullName evidence="3">HAT C-terminal dimerisation domain-containing protein</fullName>
    </recommendedName>
</protein>
<dbReference type="InterPro" id="IPR012337">
    <property type="entry name" value="RNaseH-like_sf"/>
</dbReference>
<evidence type="ECO:0000313" key="1">
    <source>
        <dbReference type="EMBL" id="KAF2861119.1"/>
    </source>
</evidence>
<dbReference type="AlphaFoldDB" id="A0A6A7C274"/>
<sequence>MIPAYDSTGTTLWLHIRAGNHALTEVAQRLAFTPESSVPSEQAFSLLNLIHNDRRNSLSTPTVDKLQTIYIHERALSPDRKIAKDREWKRWGLLVMENSLRLEGFLDEVTPLVEANCENSVEVLSNA</sequence>